<name>A0AAU8EW69_9MICC</name>
<dbReference type="AlphaFoldDB" id="A0AAU8EW69"/>
<dbReference type="InterPro" id="IPR035965">
    <property type="entry name" value="PAS-like_dom_sf"/>
</dbReference>
<dbReference type="SUPFAM" id="SSF55073">
    <property type="entry name" value="Nucleotide cyclase"/>
    <property type="match status" value="1"/>
</dbReference>
<dbReference type="EMBL" id="CP159279">
    <property type="protein sequence ID" value="XCH13030.1"/>
    <property type="molecule type" value="Genomic_DNA"/>
</dbReference>
<dbReference type="SUPFAM" id="SSF55785">
    <property type="entry name" value="PYP-like sensor domain (PAS domain)"/>
    <property type="match status" value="1"/>
</dbReference>
<accession>A0AAU8EW69</accession>
<evidence type="ECO:0000259" key="4">
    <source>
        <dbReference type="PROSITE" id="PS50887"/>
    </source>
</evidence>
<dbReference type="InterPro" id="IPR001610">
    <property type="entry name" value="PAC"/>
</dbReference>
<dbReference type="Pfam" id="PF00563">
    <property type="entry name" value="EAL"/>
    <property type="match status" value="1"/>
</dbReference>
<feature type="domain" description="EAL" evidence="3">
    <location>
        <begin position="338"/>
        <end position="590"/>
    </location>
</feature>
<dbReference type="InterPro" id="IPR000700">
    <property type="entry name" value="PAS-assoc_C"/>
</dbReference>
<dbReference type="Pfam" id="PF13426">
    <property type="entry name" value="PAS_9"/>
    <property type="match status" value="1"/>
</dbReference>
<dbReference type="PROSITE" id="PS50883">
    <property type="entry name" value="EAL"/>
    <property type="match status" value="1"/>
</dbReference>
<evidence type="ECO:0000313" key="5">
    <source>
        <dbReference type="EMBL" id="XCH13030.1"/>
    </source>
</evidence>
<dbReference type="NCBIfam" id="TIGR00254">
    <property type="entry name" value="GGDEF"/>
    <property type="match status" value="1"/>
</dbReference>
<dbReference type="PROSITE" id="PS50112">
    <property type="entry name" value="PAS"/>
    <property type="match status" value="1"/>
</dbReference>
<dbReference type="InterPro" id="IPR001633">
    <property type="entry name" value="EAL_dom"/>
</dbReference>
<dbReference type="SMART" id="SM00086">
    <property type="entry name" value="PAC"/>
    <property type="match status" value="1"/>
</dbReference>
<dbReference type="InterPro" id="IPR000014">
    <property type="entry name" value="PAS"/>
</dbReference>
<dbReference type="PROSITE" id="PS50887">
    <property type="entry name" value="GGDEF"/>
    <property type="match status" value="1"/>
</dbReference>
<dbReference type="CDD" id="cd00130">
    <property type="entry name" value="PAS"/>
    <property type="match status" value="1"/>
</dbReference>
<reference evidence="5" key="1">
    <citation type="submission" date="2024-06" db="EMBL/GenBank/DDBJ databases">
        <title>Biodegradation of dimethachlon by Arthrobacter sp. K5: mechanistic insights and ecological implications.</title>
        <authorList>
            <person name="Hu S."/>
            <person name="Lu P."/>
        </authorList>
    </citation>
    <scope>NUCLEOTIDE SEQUENCE</scope>
    <source>
        <strain evidence="5">K5</strain>
    </source>
</reference>
<feature type="domain" description="PAS" evidence="1">
    <location>
        <begin position="13"/>
        <end position="83"/>
    </location>
</feature>
<dbReference type="Gene3D" id="3.30.70.270">
    <property type="match status" value="1"/>
</dbReference>
<dbReference type="CDD" id="cd01949">
    <property type="entry name" value="GGDEF"/>
    <property type="match status" value="1"/>
</dbReference>
<dbReference type="SUPFAM" id="SSF141868">
    <property type="entry name" value="EAL domain-like"/>
    <property type="match status" value="1"/>
</dbReference>
<dbReference type="SMART" id="SM00052">
    <property type="entry name" value="EAL"/>
    <property type="match status" value="1"/>
</dbReference>
<dbReference type="InterPro" id="IPR035919">
    <property type="entry name" value="EAL_sf"/>
</dbReference>
<dbReference type="InterPro" id="IPR000160">
    <property type="entry name" value="GGDEF_dom"/>
</dbReference>
<dbReference type="InterPro" id="IPR052155">
    <property type="entry name" value="Biofilm_reg_signaling"/>
</dbReference>
<feature type="domain" description="PAC" evidence="2">
    <location>
        <begin position="86"/>
        <end position="138"/>
    </location>
</feature>
<dbReference type="Pfam" id="PF00990">
    <property type="entry name" value="GGDEF"/>
    <property type="match status" value="1"/>
</dbReference>
<dbReference type="NCBIfam" id="TIGR00229">
    <property type="entry name" value="sensory_box"/>
    <property type="match status" value="1"/>
</dbReference>
<sequence length="705" mass="76443">MTSGVEGFPDSFPESLLSQALNAVSEGSLITDAAQDIVYSNEAFTAITGYTAAEIRGRNCRFLQGPGSDPLTVAALRSSLERGESYRAEILNYRKDGAPFWNALTISPIRNAQGTVTHFVSVQRDVTAQKALQSRLRFLALHDPVTGLQNRTALDQYLGRITDATPPGTVSAVGVIDLDDFKIVNDTHGHAAGDLLLRELGARLQAQLRATDFLARLGGDEFVVVISGLAQETAHAELVTVLGRLHRAVEPEFLLGEDVAVRVGMSMGLSLHPAHRSNEESSLRRADRALYVAKRNKNARTRWWYLDDGPDTPVEAARSHPAPNSGPKHGGEYRDLLEAPPEVQWREKLLGGGLRMLYQPVMDLRTGAVSAVEALARIKLDNGPCLEPKVFTHLLTGPETDLLFRLGLDAVLEQLRQWDTNGLHLSASVNLAPSTLLHPGCVSWVRSALADHGIAPQRLSLEVLENLALDDPVQARTFDELHGLGVRMVLDDLGSGYSSLRRLTAFAFSTVKVDREVLCDLRSAPISTLTFLASLIQMGRDMGWDVVAEGLEDLALTEAATILGTPHGQGYFIARPLQAEAVPGWIRNFIPPLQRGTIETALGALAYHLQFARLGSPHPGTLEGCPLTPFLRTVASADDSFRQWHAHQHADLATHAKCASRLTQWLTDLIKAQQGSSANTGVATAAGGSESVPGLPQFITWPLDP</sequence>
<dbReference type="Gene3D" id="3.30.450.20">
    <property type="entry name" value="PAS domain"/>
    <property type="match status" value="1"/>
</dbReference>
<dbReference type="Gene3D" id="3.20.20.450">
    <property type="entry name" value="EAL domain"/>
    <property type="match status" value="1"/>
</dbReference>
<dbReference type="PROSITE" id="PS50113">
    <property type="entry name" value="PAC"/>
    <property type="match status" value="1"/>
</dbReference>
<proteinExistence type="predicted"/>
<dbReference type="InterPro" id="IPR043128">
    <property type="entry name" value="Rev_trsase/Diguanyl_cyclase"/>
</dbReference>
<organism evidence="5">
    <name type="scientific">Arthrobacter sp. K5</name>
    <dbReference type="NCBI Taxonomy" id="2839623"/>
    <lineage>
        <taxon>Bacteria</taxon>
        <taxon>Bacillati</taxon>
        <taxon>Actinomycetota</taxon>
        <taxon>Actinomycetes</taxon>
        <taxon>Micrococcales</taxon>
        <taxon>Micrococcaceae</taxon>
        <taxon>Arthrobacter</taxon>
    </lineage>
</organism>
<dbReference type="SMART" id="SM00091">
    <property type="entry name" value="PAS"/>
    <property type="match status" value="1"/>
</dbReference>
<dbReference type="PANTHER" id="PTHR44757:SF2">
    <property type="entry name" value="BIOFILM ARCHITECTURE MAINTENANCE PROTEIN MBAA"/>
    <property type="match status" value="1"/>
</dbReference>
<dbReference type="RefSeq" id="WP_353712897.1">
    <property type="nucleotide sequence ID" value="NZ_CP159279.1"/>
</dbReference>
<evidence type="ECO:0000259" key="1">
    <source>
        <dbReference type="PROSITE" id="PS50112"/>
    </source>
</evidence>
<dbReference type="SMART" id="SM00267">
    <property type="entry name" value="GGDEF"/>
    <property type="match status" value="1"/>
</dbReference>
<dbReference type="PANTHER" id="PTHR44757">
    <property type="entry name" value="DIGUANYLATE CYCLASE DGCP"/>
    <property type="match status" value="1"/>
</dbReference>
<evidence type="ECO:0000259" key="3">
    <source>
        <dbReference type="PROSITE" id="PS50883"/>
    </source>
</evidence>
<protein>
    <submittedName>
        <fullName evidence="5">EAL domain-containing protein</fullName>
    </submittedName>
</protein>
<feature type="domain" description="GGDEF" evidence="4">
    <location>
        <begin position="169"/>
        <end position="308"/>
    </location>
</feature>
<dbReference type="InterPro" id="IPR029787">
    <property type="entry name" value="Nucleotide_cyclase"/>
</dbReference>
<gene>
    <name evidence="5" type="ORF">ABRP34_08660</name>
</gene>
<dbReference type="CDD" id="cd01948">
    <property type="entry name" value="EAL"/>
    <property type="match status" value="1"/>
</dbReference>
<evidence type="ECO:0000259" key="2">
    <source>
        <dbReference type="PROSITE" id="PS50113"/>
    </source>
</evidence>